<protein>
    <recommendedName>
        <fullName evidence="6">Spore germination protein</fullName>
    </recommendedName>
</protein>
<comment type="similarity">
    <text evidence="1">Belongs to the GerABKA family.</text>
</comment>
<sequence length="445" mass="49593">MIYISGIADKKEIQEIILKPLLNLPIPNKDIDLIDEVCKRYIYASDITTTNSIKTICSEVLNGKCAILIDGSDKAILCDVKSSNYRAIQESTTEKSILGSKEAFVENIEINITMIQRKIKNPNLKTENFIIGTETNTQIAITYIDGIIDPKVLDKIKTKLLNISVPIINSSGFIEQLLDTRWYNIFPIAKTTEKPDKVALDLVKGKAAILIAEYPGALVVPGTFLEFFQGAEDYSDKVVIASFSRLLRLIAIITIIILEPIYLALLYYNPELFPYELISIIISSRQNIPLPPLLEIFAMDLAVEILREGGIRLPTPIGTTLAIVGGIVIGESATKAGLVSNITLFIVAMTVISTFLIPNYQMTLSIRFIRFPLLLLAQLFGFLGILSGLYFFILILTKMDNFGVEYFSPFMPMRLSDIYDTIIRGPLNKVLKPPKSLQGSNRTKN</sequence>
<keyword evidence="3" id="KW-0812">Transmembrane</keyword>
<keyword evidence="3" id="KW-1133">Transmembrane helix</keyword>
<dbReference type="Pfam" id="PF03323">
    <property type="entry name" value="GerA"/>
    <property type="match status" value="1"/>
</dbReference>
<dbReference type="InterPro" id="IPR050768">
    <property type="entry name" value="UPF0353/GerABKA_families"/>
</dbReference>
<dbReference type="PIRSF" id="PIRSF005690">
    <property type="entry name" value="GerBA"/>
    <property type="match status" value="1"/>
</dbReference>
<dbReference type="EMBL" id="AZQP01000005">
    <property type="protein sequence ID" value="EYE89359.1"/>
    <property type="molecule type" value="Genomic_DNA"/>
</dbReference>
<feature type="transmembrane region" description="Helical" evidence="3">
    <location>
        <begin position="373"/>
        <end position="396"/>
    </location>
</feature>
<evidence type="ECO:0000256" key="2">
    <source>
        <dbReference type="ARBA" id="ARBA00023136"/>
    </source>
</evidence>
<accession>A0A017RY67</accession>
<comment type="caution">
    <text evidence="4">The sequence shown here is derived from an EMBL/GenBank/DDBJ whole genome shotgun (WGS) entry which is preliminary data.</text>
</comment>
<gene>
    <name evidence="4" type="ORF">Q428_02680</name>
</gene>
<keyword evidence="2 3" id="KW-0472">Membrane</keyword>
<feature type="transmembrane region" description="Helical" evidence="3">
    <location>
        <begin position="313"/>
        <end position="330"/>
    </location>
</feature>
<evidence type="ECO:0000313" key="4">
    <source>
        <dbReference type="EMBL" id="EYE89359.1"/>
    </source>
</evidence>
<evidence type="ECO:0000256" key="3">
    <source>
        <dbReference type="SAM" id="Phobius"/>
    </source>
</evidence>
<evidence type="ECO:0008006" key="6">
    <source>
        <dbReference type="Google" id="ProtNLM"/>
    </source>
</evidence>
<dbReference type="AlphaFoldDB" id="A0A017RY67"/>
<dbReference type="Proteomes" id="UP000019681">
    <property type="component" value="Unassembled WGS sequence"/>
</dbReference>
<evidence type="ECO:0000256" key="1">
    <source>
        <dbReference type="ARBA" id="ARBA00005278"/>
    </source>
</evidence>
<name>A0A017RY67_9CLOT</name>
<dbReference type="STRING" id="1403537.Q428_02680"/>
<evidence type="ECO:0000313" key="5">
    <source>
        <dbReference type="Proteomes" id="UP000019681"/>
    </source>
</evidence>
<dbReference type="InterPro" id="IPR004995">
    <property type="entry name" value="Spore_Ger"/>
</dbReference>
<organism evidence="4 5">
    <name type="scientific">Fervidicella metallireducens AeB</name>
    <dbReference type="NCBI Taxonomy" id="1403537"/>
    <lineage>
        <taxon>Bacteria</taxon>
        <taxon>Bacillati</taxon>
        <taxon>Bacillota</taxon>
        <taxon>Clostridia</taxon>
        <taxon>Eubacteriales</taxon>
        <taxon>Clostridiaceae</taxon>
        <taxon>Fervidicella</taxon>
    </lineage>
</organism>
<feature type="transmembrane region" description="Helical" evidence="3">
    <location>
        <begin position="342"/>
        <end position="361"/>
    </location>
</feature>
<dbReference type="PANTHER" id="PTHR22550:SF5">
    <property type="entry name" value="LEUCINE ZIPPER PROTEIN 4"/>
    <property type="match status" value="1"/>
</dbReference>
<feature type="transmembrane region" description="Helical" evidence="3">
    <location>
        <begin position="246"/>
        <end position="268"/>
    </location>
</feature>
<dbReference type="GO" id="GO:0009847">
    <property type="term" value="P:spore germination"/>
    <property type="evidence" value="ECO:0007669"/>
    <property type="project" value="InterPro"/>
</dbReference>
<dbReference type="PANTHER" id="PTHR22550">
    <property type="entry name" value="SPORE GERMINATION PROTEIN"/>
    <property type="match status" value="1"/>
</dbReference>
<dbReference type="GO" id="GO:0016020">
    <property type="term" value="C:membrane"/>
    <property type="evidence" value="ECO:0007669"/>
    <property type="project" value="InterPro"/>
</dbReference>
<reference evidence="4 5" key="1">
    <citation type="journal article" date="2014" name="Genome Announc.">
        <title>Draft Genome Sequence of Fervidicella metallireducens Strain AeBT, an Iron-Reducing Thermoanaerobe from the Great Artesian Basin.</title>
        <authorList>
            <person name="Patel B.K."/>
        </authorList>
    </citation>
    <scope>NUCLEOTIDE SEQUENCE [LARGE SCALE GENOMIC DNA]</scope>
    <source>
        <strain evidence="4 5">AeB</strain>
    </source>
</reference>
<keyword evidence="5" id="KW-1185">Reference proteome</keyword>
<proteinExistence type="inferred from homology"/>